<dbReference type="AlphaFoldDB" id="A0A7X1B7R8"/>
<dbReference type="InterPro" id="IPR008949">
    <property type="entry name" value="Isoprenoid_synthase_dom_sf"/>
</dbReference>
<dbReference type="SUPFAM" id="SSF48576">
    <property type="entry name" value="Terpenoid synthases"/>
    <property type="match status" value="1"/>
</dbReference>
<dbReference type="PANTHER" id="PTHR43281:SF1">
    <property type="entry name" value="FARNESYL DIPHOSPHATE SYNTHASE"/>
    <property type="match status" value="1"/>
</dbReference>
<evidence type="ECO:0000256" key="2">
    <source>
        <dbReference type="ARBA" id="ARBA00006706"/>
    </source>
</evidence>
<dbReference type="PANTHER" id="PTHR43281">
    <property type="entry name" value="FARNESYL DIPHOSPHATE SYNTHASE"/>
    <property type="match status" value="1"/>
</dbReference>
<dbReference type="PROSITE" id="PS00723">
    <property type="entry name" value="POLYPRENYL_SYNTHASE_1"/>
    <property type="match status" value="1"/>
</dbReference>
<dbReference type="InterPro" id="IPR000092">
    <property type="entry name" value="Polyprenyl_synt"/>
</dbReference>
<dbReference type="SFLD" id="SFLDS00005">
    <property type="entry name" value="Isoprenoid_Synthase_Type_I"/>
    <property type="match status" value="1"/>
</dbReference>
<evidence type="ECO:0000256" key="1">
    <source>
        <dbReference type="ARBA" id="ARBA00001946"/>
    </source>
</evidence>
<evidence type="ECO:0000313" key="9">
    <source>
        <dbReference type="Proteomes" id="UP000526501"/>
    </source>
</evidence>
<evidence type="ECO:0000256" key="7">
    <source>
        <dbReference type="RuleBase" id="RU004466"/>
    </source>
</evidence>
<dbReference type="GO" id="GO:0004659">
    <property type="term" value="F:prenyltransferase activity"/>
    <property type="evidence" value="ECO:0007669"/>
    <property type="project" value="InterPro"/>
</dbReference>
<evidence type="ECO:0000256" key="3">
    <source>
        <dbReference type="ARBA" id="ARBA00022679"/>
    </source>
</evidence>
<comment type="cofactor">
    <cofactor evidence="1">
        <name>Mg(2+)</name>
        <dbReference type="ChEBI" id="CHEBI:18420"/>
    </cofactor>
</comment>
<dbReference type="Pfam" id="PF00348">
    <property type="entry name" value="polyprenyl_synt"/>
    <property type="match status" value="1"/>
</dbReference>
<accession>A0A7X1B7R8</accession>
<evidence type="ECO:0000256" key="6">
    <source>
        <dbReference type="ARBA" id="ARBA00023229"/>
    </source>
</evidence>
<dbReference type="EMBL" id="JACHVC010000012">
    <property type="protein sequence ID" value="MBC2607126.1"/>
    <property type="molecule type" value="Genomic_DNA"/>
</dbReference>
<keyword evidence="4" id="KW-0479">Metal-binding</keyword>
<proteinExistence type="inferred from homology"/>
<sequence length="298" mass="32497">MSFETLVQLEAYLPEISQCESKLGKTLSYALSTQGSLSRARLAYSVASELDLSERHRVSLAAAIEFFHIASLLFDDLPCMDDADTRRGDVCVHRIHGESSTILAALALINRAYFLMYRAFAAADPIAAEEANNLADECLGLAGIINGQALDLNFGQTDQSAEVVRLVAVQKTGALFRLCLLLPAILGRASRYEKMHLARLAELWGLAYQSADDLKDVLLSEGNAGKTVRQDEEKGRPNLALKLGVREATAELDRTMRAASCSVLALSSSYPRKWLGVSLFQKEFLAKVEPLLSSEAVA</sequence>
<name>A0A7X1B7R8_9BACT</name>
<dbReference type="Proteomes" id="UP000526501">
    <property type="component" value="Unassembled WGS sequence"/>
</dbReference>
<reference evidence="8 9" key="1">
    <citation type="submission" date="2020-07" db="EMBL/GenBank/DDBJ databases">
        <authorList>
            <person name="Feng X."/>
        </authorList>
    </citation>
    <scope>NUCLEOTIDE SEQUENCE [LARGE SCALE GENOMIC DNA]</scope>
    <source>
        <strain evidence="8 9">JCM23202</strain>
    </source>
</reference>
<dbReference type="RefSeq" id="WP_185660985.1">
    <property type="nucleotide sequence ID" value="NZ_CAWPOO010000012.1"/>
</dbReference>
<gene>
    <name evidence="8" type="ORF">H5P27_13815</name>
</gene>
<dbReference type="InterPro" id="IPR033749">
    <property type="entry name" value="Polyprenyl_synt_CS"/>
</dbReference>
<keyword evidence="3 7" id="KW-0808">Transferase</keyword>
<evidence type="ECO:0000256" key="5">
    <source>
        <dbReference type="ARBA" id="ARBA00022842"/>
    </source>
</evidence>
<dbReference type="Gene3D" id="1.10.600.10">
    <property type="entry name" value="Farnesyl Diphosphate Synthase"/>
    <property type="match status" value="1"/>
</dbReference>
<comment type="caution">
    <text evidence="8">The sequence shown here is derived from an EMBL/GenBank/DDBJ whole genome shotgun (WGS) entry which is preliminary data.</text>
</comment>
<protein>
    <submittedName>
        <fullName evidence="8">Polyprenyl synthetase family protein</fullName>
    </submittedName>
</protein>
<organism evidence="8 9">
    <name type="scientific">Pelagicoccus albus</name>
    <dbReference type="NCBI Taxonomy" id="415222"/>
    <lineage>
        <taxon>Bacteria</taxon>
        <taxon>Pseudomonadati</taxon>
        <taxon>Verrucomicrobiota</taxon>
        <taxon>Opitutia</taxon>
        <taxon>Puniceicoccales</taxon>
        <taxon>Pelagicoccaceae</taxon>
        <taxon>Pelagicoccus</taxon>
    </lineage>
</organism>
<dbReference type="GO" id="GO:0046872">
    <property type="term" value="F:metal ion binding"/>
    <property type="evidence" value="ECO:0007669"/>
    <property type="project" value="UniProtKB-KW"/>
</dbReference>
<keyword evidence="6" id="KW-0414">Isoprene biosynthesis</keyword>
<evidence type="ECO:0000313" key="8">
    <source>
        <dbReference type="EMBL" id="MBC2607126.1"/>
    </source>
</evidence>
<comment type="similarity">
    <text evidence="2 7">Belongs to the FPP/GGPP synthase family.</text>
</comment>
<keyword evidence="9" id="KW-1185">Reference proteome</keyword>
<evidence type="ECO:0000256" key="4">
    <source>
        <dbReference type="ARBA" id="ARBA00022723"/>
    </source>
</evidence>
<dbReference type="GO" id="GO:0008299">
    <property type="term" value="P:isoprenoid biosynthetic process"/>
    <property type="evidence" value="ECO:0007669"/>
    <property type="project" value="UniProtKB-KW"/>
</dbReference>
<keyword evidence="5" id="KW-0460">Magnesium</keyword>